<name>A0A1L9UMA6_ASPBC</name>
<protein>
    <submittedName>
        <fullName evidence="1">Uncharacterized protein</fullName>
    </submittedName>
</protein>
<reference evidence="2" key="1">
    <citation type="journal article" date="2017" name="Genome Biol.">
        <title>Comparative genomics reveals high biological diversity and specific adaptations in the industrially and medically important fungal genus Aspergillus.</title>
        <authorList>
            <person name="de Vries R.P."/>
            <person name="Riley R."/>
            <person name="Wiebenga A."/>
            <person name="Aguilar-Osorio G."/>
            <person name="Amillis S."/>
            <person name="Uchima C.A."/>
            <person name="Anderluh G."/>
            <person name="Asadollahi M."/>
            <person name="Askin M."/>
            <person name="Barry K."/>
            <person name="Battaglia E."/>
            <person name="Bayram O."/>
            <person name="Benocci T."/>
            <person name="Braus-Stromeyer S.A."/>
            <person name="Caldana C."/>
            <person name="Canovas D."/>
            <person name="Cerqueira G.C."/>
            <person name="Chen F."/>
            <person name="Chen W."/>
            <person name="Choi C."/>
            <person name="Clum A."/>
            <person name="Dos Santos R.A."/>
            <person name="Damasio A.R."/>
            <person name="Diallinas G."/>
            <person name="Emri T."/>
            <person name="Fekete E."/>
            <person name="Flipphi M."/>
            <person name="Freyberg S."/>
            <person name="Gallo A."/>
            <person name="Gournas C."/>
            <person name="Habgood R."/>
            <person name="Hainaut M."/>
            <person name="Harispe M.L."/>
            <person name="Henrissat B."/>
            <person name="Hilden K.S."/>
            <person name="Hope R."/>
            <person name="Hossain A."/>
            <person name="Karabika E."/>
            <person name="Karaffa L."/>
            <person name="Karanyi Z."/>
            <person name="Krasevec N."/>
            <person name="Kuo A."/>
            <person name="Kusch H."/>
            <person name="LaButti K."/>
            <person name="Lagendijk E.L."/>
            <person name="Lapidus A."/>
            <person name="Levasseur A."/>
            <person name="Lindquist E."/>
            <person name="Lipzen A."/>
            <person name="Logrieco A.F."/>
            <person name="MacCabe A."/>
            <person name="Maekelae M.R."/>
            <person name="Malavazi I."/>
            <person name="Melin P."/>
            <person name="Meyer V."/>
            <person name="Mielnichuk N."/>
            <person name="Miskei M."/>
            <person name="Molnar A.P."/>
            <person name="Mule G."/>
            <person name="Ngan C.Y."/>
            <person name="Orejas M."/>
            <person name="Orosz E."/>
            <person name="Ouedraogo J.P."/>
            <person name="Overkamp K.M."/>
            <person name="Park H.-S."/>
            <person name="Perrone G."/>
            <person name="Piumi F."/>
            <person name="Punt P.J."/>
            <person name="Ram A.F."/>
            <person name="Ramon A."/>
            <person name="Rauscher S."/>
            <person name="Record E."/>
            <person name="Riano-Pachon D.M."/>
            <person name="Robert V."/>
            <person name="Roehrig J."/>
            <person name="Ruller R."/>
            <person name="Salamov A."/>
            <person name="Salih N.S."/>
            <person name="Samson R.A."/>
            <person name="Sandor E."/>
            <person name="Sanguinetti M."/>
            <person name="Schuetze T."/>
            <person name="Sepcic K."/>
            <person name="Shelest E."/>
            <person name="Sherlock G."/>
            <person name="Sophianopoulou V."/>
            <person name="Squina F.M."/>
            <person name="Sun H."/>
            <person name="Susca A."/>
            <person name="Todd R.B."/>
            <person name="Tsang A."/>
            <person name="Unkles S.E."/>
            <person name="van de Wiele N."/>
            <person name="van Rossen-Uffink D."/>
            <person name="Oliveira J.V."/>
            <person name="Vesth T.C."/>
            <person name="Visser J."/>
            <person name="Yu J.-H."/>
            <person name="Zhou M."/>
            <person name="Andersen M.R."/>
            <person name="Archer D.B."/>
            <person name="Baker S.E."/>
            <person name="Benoit I."/>
            <person name="Brakhage A.A."/>
            <person name="Braus G.H."/>
            <person name="Fischer R."/>
            <person name="Frisvad J.C."/>
            <person name="Goldman G.H."/>
            <person name="Houbraken J."/>
            <person name="Oakley B."/>
            <person name="Pocsi I."/>
            <person name="Scazzocchio C."/>
            <person name="Seiboth B."/>
            <person name="vanKuyk P.A."/>
            <person name="Wortman J."/>
            <person name="Dyer P.S."/>
            <person name="Grigoriev I.V."/>
        </authorList>
    </citation>
    <scope>NUCLEOTIDE SEQUENCE [LARGE SCALE GENOMIC DNA]</scope>
    <source>
        <strain evidence="2">CBS 101740 / IMI 381727 / IBT 21946</strain>
    </source>
</reference>
<dbReference type="GeneID" id="93570044"/>
<accession>A0A1L9UMA6</accession>
<dbReference type="VEuPathDB" id="FungiDB:ASPBRDRAFT_122987"/>
<dbReference type="EMBL" id="KV878683">
    <property type="protein sequence ID" value="OJJ72746.1"/>
    <property type="molecule type" value="Genomic_DNA"/>
</dbReference>
<evidence type="ECO:0000313" key="1">
    <source>
        <dbReference type="EMBL" id="OJJ72746.1"/>
    </source>
</evidence>
<dbReference type="OrthoDB" id="4358152at2759"/>
<gene>
    <name evidence="1" type="ORF">ASPBRDRAFT_122987</name>
</gene>
<dbReference type="Proteomes" id="UP000184499">
    <property type="component" value="Unassembled WGS sequence"/>
</dbReference>
<keyword evidence="2" id="KW-1185">Reference proteome</keyword>
<sequence length="361" mass="41980">MDPFSIKRVPYIVLCNIIRQIPDWVTLENLIEASPRIQEIFEPGKNPNEAAEPAATHIVDIILKGNSIMKGQLHRHFWRITELKQLTPEEMKEEFGGARPVLRRSGLNEGREPEQRSLTEFLARHKPPSFISRVALWEMVHVAANIQRLACACLTFLRGLLQAHWDWNKRFHPMKPLDLSPFSWEEEYRVYRALWHLQLYSVLHKAGIFPVDGPIVCVRGQYQPLVGTWDLLPGVARVEIQTVSQCLSNLVRGNHNLNLNGWREWAGWKKWYPLITEMPDASRLEFGFPVWSPPPQPQCLRGVIEPFLERLKDWAAQNKLDFKKSGLELSHSWHIPGNRMIGLLTWNVSRLFYSGLWPLHY</sequence>
<dbReference type="RefSeq" id="XP_067479994.1">
    <property type="nucleotide sequence ID" value="XM_067617556.1"/>
</dbReference>
<evidence type="ECO:0000313" key="2">
    <source>
        <dbReference type="Proteomes" id="UP000184499"/>
    </source>
</evidence>
<proteinExistence type="predicted"/>
<dbReference type="AlphaFoldDB" id="A0A1L9UMA6"/>
<dbReference type="OMA" id="EPAATHI"/>
<organism evidence="1 2">
    <name type="scientific">Aspergillus brasiliensis (strain CBS 101740 / IMI 381727 / IBT 21946)</name>
    <dbReference type="NCBI Taxonomy" id="767769"/>
    <lineage>
        <taxon>Eukaryota</taxon>
        <taxon>Fungi</taxon>
        <taxon>Dikarya</taxon>
        <taxon>Ascomycota</taxon>
        <taxon>Pezizomycotina</taxon>
        <taxon>Eurotiomycetes</taxon>
        <taxon>Eurotiomycetidae</taxon>
        <taxon>Eurotiales</taxon>
        <taxon>Aspergillaceae</taxon>
        <taxon>Aspergillus</taxon>
        <taxon>Aspergillus subgen. Circumdati</taxon>
    </lineage>
</organism>